<gene>
    <name evidence="2" type="ORF">ESP62_009625</name>
</gene>
<dbReference type="GO" id="GO:0016747">
    <property type="term" value="F:acyltransferase activity, transferring groups other than amino-acyl groups"/>
    <property type="evidence" value="ECO:0007669"/>
    <property type="project" value="InterPro"/>
</dbReference>
<evidence type="ECO:0000313" key="2">
    <source>
        <dbReference type="EMBL" id="KAA1378593.1"/>
    </source>
</evidence>
<feature type="domain" description="N-acetyltransferase" evidence="1">
    <location>
        <begin position="87"/>
        <end position="214"/>
    </location>
</feature>
<dbReference type="Gene3D" id="3.40.630.30">
    <property type="match status" value="1"/>
</dbReference>
<name>A0A641AN94_9ACTN</name>
<sequence>MVLDTSQQIIDQWVATWVHLRGITTSEVEGHRLVHVAGPSRETELVCIDPGVAELARLARHVAGDPRAMLTVVADDVGPYLTSHLPPGVRIDRDDETLMSTRLVGQPIPALPDDLTFRWDVVGNGTTYTLESGRSIAAVGTVGVLGSVATFDRVETMPAFQRRGLGRHVMAALTVQAMGRGATHGVLAATAQGSQLYSSLGWHGRLEMLSLMGT</sequence>
<dbReference type="AlphaFoldDB" id="A0A641AN94"/>
<dbReference type="InterPro" id="IPR000182">
    <property type="entry name" value="GNAT_dom"/>
</dbReference>
<dbReference type="EMBL" id="SDPP02000002">
    <property type="protein sequence ID" value="KAA1378593.1"/>
    <property type="molecule type" value="Genomic_DNA"/>
</dbReference>
<proteinExistence type="predicted"/>
<keyword evidence="3" id="KW-1185">Reference proteome</keyword>
<protein>
    <submittedName>
        <fullName evidence="2">GNAT family N-acetyltransferase</fullName>
    </submittedName>
</protein>
<evidence type="ECO:0000313" key="3">
    <source>
        <dbReference type="Proteomes" id="UP001515100"/>
    </source>
</evidence>
<evidence type="ECO:0000259" key="1">
    <source>
        <dbReference type="PROSITE" id="PS51186"/>
    </source>
</evidence>
<dbReference type="InterPro" id="IPR016181">
    <property type="entry name" value="Acyl_CoA_acyltransferase"/>
</dbReference>
<dbReference type="PROSITE" id="PS51186">
    <property type="entry name" value="GNAT"/>
    <property type="match status" value="1"/>
</dbReference>
<reference evidence="2" key="1">
    <citation type="submission" date="2019-09" db="EMBL/GenBank/DDBJ databases">
        <authorList>
            <person name="Li J."/>
        </authorList>
    </citation>
    <scope>NUCLEOTIDE SEQUENCE [LARGE SCALE GENOMIC DNA]</scope>
    <source>
        <strain evidence="2">NRBC 14897</strain>
    </source>
</reference>
<accession>A0A641AN94</accession>
<dbReference type="OrthoDB" id="4966223at2"/>
<dbReference type="RefSeq" id="WP_129182356.1">
    <property type="nucleotide sequence ID" value="NZ_JAGIOG010000001.1"/>
</dbReference>
<dbReference type="SUPFAM" id="SSF55729">
    <property type="entry name" value="Acyl-CoA N-acyltransferases (Nat)"/>
    <property type="match status" value="1"/>
</dbReference>
<dbReference type="Proteomes" id="UP001515100">
    <property type="component" value="Unassembled WGS sequence"/>
</dbReference>
<organism evidence="2 3">
    <name type="scientific">Aeromicrobium fastidiosum</name>
    <dbReference type="NCBI Taxonomy" id="52699"/>
    <lineage>
        <taxon>Bacteria</taxon>
        <taxon>Bacillati</taxon>
        <taxon>Actinomycetota</taxon>
        <taxon>Actinomycetes</taxon>
        <taxon>Propionibacteriales</taxon>
        <taxon>Nocardioidaceae</taxon>
        <taxon>Aeromicrobium</taxon>
    </lineage>
</organism>
<dbReference type="Pfam" id="PF00583">
    <property type="entry name" value="Acetyltransf_1"/>
    <property type="match status" value="1"/>
</dbReference>
<comment type="caution">
    <text evidence="2">The sequence shown here is derived from an EMBL/GenBank/DDBJ whole genome shotgun (WGS) entry which is preliminary data.</text>
</comment>